<feature type="compositionally biased region" description="Basic and acidic residues" evidence="1">
    <location>
        <begin position="12"/>
        <end position="31"/>
    </location>
</feature>
<feature type="compositionally biased region" description="Acidic residues" evidence="1">
    <location>
        <begin position="61"/>
        <end position="74"/>
    </location>
</feature>
<feature type="compositionally biased region" description="Polar residues" evidence="1">
    <location>
        <begin position="151"/>
        <end position="160"/>
    </location>
</feature>
<protein>
    <submittedName>
        <fullName evidence="4">Uncharacterized protein</fullName>
    </submittedName>
</protein>
<feature type="compositionally biased region" description="Polar residues" evidence="1">
    <location>
        <begin position="608"/>
        <end position="618"/>
    </location>
</feature>
<feature type="compositionally biased region" description="Basic and acidic residues" evidence="1">
    <location>
        <begin position="388"/>
        <end position="397"/>
    </location>
</feature>
<gene>
    <name evidence="4" type="ORF">TAV2_LOCUS19435</name>
</gene>
<dbReference type="InterPro" id="IPR037491">
    <property type="entry name" value="LTI78/LTI65"/>
</dbReference>
<dbReference type="Proteomes" id="UP000836841">
    <property type="component" value="Chromosome 6"/>
</dbReference>
<feature type="compositionally biased region" description="Basic and acidic residues" evidence="1">
    <location>
        <begin position="496"/>
        <end position="519"/>
    </location>
</feature>
<dbReference type="InterPro" id="IPR056605">
    <property type="entry name" value="LTI65_LTI78_N"/>
</dbReference>
<reference evidence="4 5" key="1">
    <citation type="submission" date="2022-03" db="EMBL/GenBank/DDBJ databases">
        <authorList>
            <person name="Nunn A."/>
            <person name="Chopra R."/>
            <person name="Nunn A."/>
            <person name="Contreras Garrido A."/>
        </authorList>
    </citation>
    <scope>NUCLEOTIDE SEQUENCE [LARGE SCALE GENOMIC DNA]</scope>
</reference>
<dbReference type="EMBL" id="OU466862">
    <property type="protein sequence ID" value="CAH2070245.1"/>
    <property type="molecule type" value="Genomic_DNA"/>
</dbReference>
<feature type="compositionally biased region" description="Basic and acidic residues" evidence="1">
    <location>
        <begin position="279"/>
        <end position="295"/>
    </location>
</feature>
<feature type="region of interest" description="Disordered" evidence="1">
    <location>
        <begin position="1"/>
        <end position="357"/>
    </location>
</feature>
<evidence type="ECO:0000313" key="5">
    <source>
        <dbReference type="Proteomes" id="UP000836841"/>
    </source>
</evidence>
<feature type="compositionally biased region" description="Basic and acidic residues" evidence="1">
    <location>
        <begin position="313"/>
        <end position="325"/>
    </location>
</feature>
<feature type="domain" description="LTI65/LTI78 PGEED repeat" evidence="2">
    <location>
        <begin position="635"/>
        <end position="664"/>
    </location>
</feature>
<dbReference type="InterPro" id="IPR057059">
    <property type="entry name" value="LTI65/LTI78_PGEED"/>
</dbReference>
<feature type="compositionally biased region" description="Basic and acidic residues" evidence="1">
    <location>
        <begin position="435"/>
        <end position="450"/>
    </location>
</feature>
<dbReference type="Pfam" id="PF23403">
    <property type="entry name" value="LTI65_LTI78_N"/>
    <property type="match status" value="1"/>
</dbReference>
<feature type="compositionally biased region" description="Polar residues" evidence="1">
    <location>
        <begin position="84"/>
        <end position="94"/>
    </location>
</feature>
<dbReference type="GO" id="GO:0006950">
    <property type="term" value="P:response to stress"/>
    <property type="evidence" value="ECO:0007669"/>
    <property type="project" value="TreeGrafter"/>
</dbReference>
<feature type="compositionally biased region" description="Gly residues" evidence="1">
    <location>
        <begin position="810"/>
        <end position="819"/>
    </location>
</feature>
<dbReference type="PANTHER" id="PTHR33836">
    <property type="entry name" value="LOW-TEMPERATURE-INDUCED 65 KDA PROTEIN-RELATED"/>
    <property type="match status" value="1"/>
</dbReference>
<feature type="compositionally biased region" description="Acidic residues" evidence="1">
    <location>
        <begin position="536"/>
        <end position="547"/>
    </location>
</feature>
<feature type="region of interest" description="Disordered" evidence="1">
    <location>
        <begin position="496"/>
        <end position="554"/>
    </location>
</feature>
<feature type="compositionally biased region" description="Basic and acidic residues" evidence="1">
    <location>
        <begin position="241"/>
        <end position="260"/>
    </location>
</feature>
<feature type="compositionally biased region" description="Polar residues" evidence="1">
    <location>
        <begin position="1"/>
        <end position="11"/>
    </location>
</feature>
<dbReference type="PANTHER" id="PTHR33836:SF1">
    <property type="entry name" value="LOW-TEMPERATURE-INDUCED 65 KDA PROTEIN-RELATED"/>
    <property type="match status" value="1"/>
</dbReference>
<evidence type="ECO:0000256" key="1">
    <source>
        <dbReference type="SAM" id="MobiDB-lite"/>
    </source>
</evidence>
<dbReference type="Pfam" id="PF23399">
    <property type="entry name" value="LTI65_PGEED"/>
    <property type="match status" value="1"/>
</dbReference>
<feature type="compositionally biased region" description="Basic and acidic residues" evidence="1">
    <location>
        <begin position="724"/>
        <end position="750"/>
    </location>
</feature>
<feature type="region of interest" description="Disordered" evidence="1">
    <location>
        <begin position="777"/>
        <end position="828"/>
    </location>
</feature>
<keyword evidence="5" id="KW-1185">Reference proteome</keyword>
<accession>A0AAU9SP79</accession>
<feature type="region of interest" description="Disordered" evidence="1">
    <location>
        <begin position="664"/>
        <end position="763"/>
    </location>
</feature>
<feature type="region of interest" description="Disordered" evidence="1">
    <location>
        <begin position="462"/>
        <end position="484"/>
    </location>
</feature>
<dbReference type="AlphaFoldDB" id="A0AAU9SP79"/>
<feature type="compositionally biased region" description="Basic and acidic residues" evidence="1">
    <location>
        <begin position="95"/>
        <end position="107"/>
    </location>
</feature>
<dbReference type="InterPro" id="IPR012418">
    <property type="entry name" value="CAP160"/>
</dbReference>
<feature type="compositionally biased region" description="Basic and acidic residues" evidence="1">
    <location>
        <begin position="348"/>
        <end position="357"/>
    </location>
</feature>
<sequence>MDLTHPSSGHSQAEDPIKIQHLEEEEHHESGASKMFRKVKARARKFKNSLTKHGNEHDHDVEDEEEDDDIDEQEPEKQHAPVNEVSTARSYRTSEPSEKKDSREGDHVPLNAPPASLFAHGEDENLGGQREVNTETPKRSEHDLRIESTYPAKTTHNIPQGSGEDGVSGIDVKSGLGFERDLPTGTEVESESGIGKDSPARFGGGSRTELEKDVPPRSFEFDQKTESGIDKDSPAGLCGKPETEVRDDFPAKSHEFEQKIESGVGNDSPTRFGGMPETVPRDDFPAKSHEFDQKIESGIGNDSPTRFGGKPETVPRDDFPAKSDEFDQLIESRIGNDSLTGFGGKPETVPRDDFPAKSDEFDQLMESRIGNDSLTGFGGKPETNFPAKSHDLDEKTESGIGNYSPTGYGGNPGTELRDDFPAKGRDFEETIGSEIGKDTGDREPGTERREDFLGKNYEFEQEMESAVDNDSPTRFAGESETGVEKGFDLKKETVIGKESESELDKNFPTRSDDVKKIETDFGTNDKLSPGFSPPEERDDFDSQAEETQEPKPATYTEMMGSATSFLSGKAIATKDVVASSLGYSGKPAGEQLESPVAVQTPENEKVTESGSPVTTQLPLSGGGSGVEETELGEEKVVAGRDYLAEKVKPGEDNKGLSEMITEKLNLGGGEKTTTPNEVVEKIPSDDVSEEKEHGEAVAEKMTPEEEDKAFSEMVAEKLNLGGETKTKDVEVTAEKNLSKELSDEKEHGETVAEEGNGGGMVGKIKGAYNYWLGGTTEEVKPKSPVSVEESSSQSLGSTVGTKGFSDSGESGVGESGGSTGAVPVHRGI</sequence>
<feature type="compositionally biased region" description="Basic and acidic residues" evidence="1">
    <location>
        <begin position="208"/>
        <end position="233"/>
    </location>
</feature>
<name>A0AAU9SP79_THLAR</name>
<evidence type="ECO:0000259" key="3">
    <source>
        <dbReference type="Pfam" id="PF23403"/>
    </source>
</evidence>
<feature type="region of interest" description="Disordered" evidence="1">
    <location>
        <begin position="585"/>
        <end position="632"/>
    </location>
</feature>
<feature type="domain" description="LTI65/LTI78 N-terminal" evidence="3">
    <location>
        <begin position="33"/>
        <end position="84"/>
    </location>
</feature>
<feature type="region of interest" description="Disordered" evidence="1">
    <location>
        <begin position="369"/>
        <end position="450"/>
    </location>
</feature>
<proteinExistence type="predicted"/>
<organism evidence="4 5">
    <name type="scientific">Thlaspi arvense</name>
    <name type="common">Field penny-cress</name>
    <dbReference type="NCBI Taxonomy" id="13288"/>
    <lineage>
        <taxon>Eukaryota</taxon>
        <taxon>Viridiplantae</taxon>
        <taxon>Streptophyta</taxon>
        <taxon>Embryophyta</taxon>
        <taxon>Tracheophyta</taxon>
        <taxon>Spermatophyta</taxon>
        <taxon>Magnoliopsida</taxon>
        <taxon>eudicotyledons</taxon>
        <taxon>Gunneridae</taxon>
        <taxon>Pentapetalae</taxon>
        <taxon>rosids</taxon>
        <taxon>malvids</taxon>
        <taxon>Brassicales</taxon>
        <taxon>Brassicaceae</taxon>
        <taxon>Thlaspideae</taxon>
        <taxon>Thlaspi</taxon>
    </lineage>
</organism>
<feature type="compositionally biased region" description="Basic and acidic residues" evidence="1">
    <location>
        <begin position="132"/>
        <end position="146"/>
    </location>
</feature>
<feature type="compositionally biased region" description="Low complexity" evidence="1">
    <location>
        <begin position="782"/>
        <end position="792"/>
    </location>
</feature>
<evidence type="ECO:0000313" key="4">
    <source>
        <dbReference type="EMBL" id="CAH2070245.1"/>
    </source>
</evidence>
<feature type="compositionally biased region" description="Basic and acidic residues" evidence="1">
    <location>
        <begin position="415"/>
        <end position="428"/>
    </location>
</feature>
<dbReference type="Pfam" id="PF07918">
    <property type="entry name" value="CAP160"/>
    <property type="match status" value="1"/>
</dbReference>
<evidence type="ECO:0000259" key="2">
    <source>
        <dbReference type="Pfam" id="PF23399"/>
    </source>
</evidence>
<feature type="compositionally biased region" description="Basic residues" evidence="1">
    <location>
        <begin position="35"/>
        <end position="47"/>
    </location>
</feature>
<feature type="compositionally biased region" description="Basic and acidic residues" evidence="1">
    <location>
        <begin position="678"/>
        <end position="703"/>
    </location>
</feature>
<dbReference type="GO" id="GO:0009737">
    <property type="term" value="P:response to abscisic acid"/>
    <property type="evidence" value="ECO:0007669"/>
    <property type="project" value="InterPro"/>
</dbReference>